<proteinExistence type="inferred from homology"/>
<dbReference type="Pfam" id="PF18052">
    <property type="entry name" value="Rx_N"/>
    <property type="match status" value="1"/>
</dbReference>
<dbReference type="Gene3D" id="1.20.5.4130">
    <property type="match status" value="1"/>
</dbReference>
<dbReference type="Proteomes" id="UP000000763">
    <property type="component" value="Chromosome 11"/>
</dbReference>
<feature type="domain" description="Disease resistance N-terminal" evidence="8">
    <location>
        <begin position="13"/>
        <end position="71"/>
    </location>
</feature>
<dbReference type="InterPro" id="IPR002182">
    <property type="entry name" value="NB-ARC"/>
</dbReference>
<comment type="similarity">
    <text evidence="1">Belongs to the disease resistance NB-LRR family.</text>
</comment>
<dbReference type="InterPro" id="IPR027417">
    <property type="entry name" value="P-loop_NTPase"/>
</dbReference>
<evidence type="ECO:0000256" key="2">
    <source>
        <dbReference type="ARBA" id="ARBA00022614"/>
    </source>
</evidence>
<reference evidence="11" key="2">
    <citation type="journal article" date="2008" name="Nucleic Acids Res.">
        <title>The rice annotation project database (RAP-DB): 2008 update.</title>
        <authorList>
            <consortium name="The rice annotation project (RAP)"/>
        </authorList>
    </citation>
    <scope>GENOME REANNOTATION</scope>
    <source>
        <strain evidence="11">cv. Nipponbare</strain>
    </source>
</reference>
<evidence type="ECO:0000256" key="3">
    <source>
        <dbReference type="ARBA" id="ARBA00022737"/>
    </source>
</evidence>
<dbReference type="Pfam" id="PF23598">
    <property type="entry name" value="LRR_14"/>
    <property type="match status" value="1"/>
</dbReference>
<dbReference type="PANTHER" id="PTHR23155">
    <property type="entry name" value="DISEASE RESISTANCE PROTEIN RP"/>
    <property type="match status" value="1"/>
</dbReference>
<feature type="domain" description="NB-ARC" evidence="7">
    <location>
        <begin position="402"/>
        <end position="559"/>
    </location>
</feature>
<evidence type="ECO:0000256" key="6">
    <source>
        <dbReference type="ARBA" id="ARBA00023054"/>
    </source>
</evidence>
<evidence type="ECO:0000259" key="8">
    <source>
        <dbReference type="Pfam" id="PF18052"/>
    </source>
</evidence>
<evidence type="ECO:0000256" key="1">
    <source>
        <dbReference type="ARBA" id="ARBA00008894"/>
    </source>
</evidence>
<dbReference type="Gene3D" id="3.80.10.10">
    <property type="entry name" value="Ribonuclease Inhibitor"/>
    <property type="match status" value="1"/>
</dbReference>
<evidence type="ECO:0000256" key="4">
    <source>
        <dbReference type="ARBA" id="ARBA00022741"/>
    </source>
</evidence>
<dbReference type="AlphaFoldDB" id="Q0IRP0"/>
<keyword evidence="2" id="KW-0433">Leucine-rich repeat</keyword>
<evidence type="ECO:0000259" key="9">
    <source>
        <dbReference type="Pfam" id="PF23598"/>
    </source>
</evidence>
<dbReference type="InterPro" id="IPR044974">
    <property type="entry name" value="Disease_R_plants"/>
</dbReference>
<keyword evidence="4" id="KW-0547">Nucleotide-binding</keyword>
<feature type="domain" description="Disease resistance R13L4/SHOC-2-like LRR" evidence="9">
    <location>
        <begin position="697"/>
        <end position="801"/>
    </location>
</feature>
<gene>
    <name evidence="10" type="ordered locus">Os11g0609700</name>
</gene>
<keyword evidence="5" id="KW-0611">Plant defense</keyword>
<keyword evidence="6" id="KW-0175">Coiled coil</keyword>
<feature type="domain" description="NB-ARC" evidence="7">
    <location>
        <begin position="164"/>
        <end position="319"/>
    </location>
</feature>
<dbReference type="PANTHER" id="PTHR23155:SF1135">
    <property type="entry name" value="OS08G0246300 PROTEIN"/>
    <property type="match status" value="1"/>
</dbReference>
<dbReference type="GO" id="GO:0051707">
    <property type="term" value="P:response to other organism"/>
    <property type="evidence" value="ECO:0007669"/>
    <property type="project" value="UniProtKB-ARBA"/>
</dbReference>
<evidence type="ECO:0000259" key="7">
    <source>
        <dbReference type="Pfam" id="PF00931"/>
    </source>
</evidence>
<dbReference type="Gene3D" id="3.40.50.300">
    <property type="entry name" value="P-loop containing nucleotide triphosphate hydrolases"/>
    <property type="match status" value="2"/>
</dbReference>
<evidence type="ECO:0000313" key="10">
    <source>
        <dbReference type="EMBL" id="BAF28625.2"/>
    </source>
</evidence>
<dbReference type="SUPFAM" id="SSF52540">
    <property type="entry name" value="P-loop containing nucleoside triphosphate hydrolases"/>
    <property type="match status" value="2"/>
</dbReference>
<reference evidence="10 11" key="1">
    <citation type="journal article" date="2005" name="Nature">
        <title>The map-based sequence of the rice genome.</title>
        <authorList>
            <consortium name="International rice genome sequencing project (IRGSP)"/>
            <person name="Matsumoto T."/>
            <person name="Wu J."/>
            <person name="Kanamori H."/>
            <person name="Katayose Y."/>
            <person name="Fujisawa M."/>
            <person name="Namiki N."/>
            <person name="Mizuno H."/>
            <person name="Yamamoto K."/>
            <person name="Antonio B.A."/>
            <person name="Baba T."/>
            <person name="Sakata K."/>
            <person name="Nagamura Y."/>
            <person name="Aoki H."/>
            <person name="Arikawa K."/>
            <person name="Arita K."/>
            <person name="Bito T."/>
            <person name="Chiden Y."/>
            <person name="Fujitsuka N."/>
            <person name="Fukunaka R."/>
            <person name="Hamada M."/>
            <person name="Harada C."/>
            <person name="Hayashi A."/>
            <person name="Hijishita S."/>
            <person name="Honda M."/>
            <person name="Hosokawa S."/>
            <person name="Ichikawa Y."/>
            <person name="Idonuma A."/>
            <person name="Iijima M."/>
            <person name="Ikeda M."/>
            <person name="Ikeno M."/>
            <person name="Ito K."/>
            <person name="Ito S."/>
            <person name="Ito T."/>
            <person name="Ito Y."/>
            <person name="Ito Y."/>
            <person name="Iwabuchi A."/>
            <person name="Kamiya K."/>
            <person name="Karasawa W."/>
            <person name="Kurita K."/>
            <person name="Katagiri S."/>
            <person name="Kikuta A."/>
            <person name="Kobayashi H."/>
            <person name="Kobayashi N."/>
            <person name="Machita K."/>
            <person name="Maehara T."/>
            <person name="Masukawa M."/>
            <person name="Mizubayashi T."/>
            <person name="Mukai Y."/>
            <person name="Nagasaki H."/>
            <person name="Nagata Y."/>
            <person name="Naito S."/>
            <person name="Nakashima M."/>
            <person name="Nakama Y."/>
            <person name="Nakamichi Y."/>
            <person name="Nakamura M."/>
            <person name="Meguro A."/>
            <person name="Negishi M."/>
            <person name="Ohta I."/>
            <person name="Ohta T."/>
            <person name="Okamoto M."/>
            <person name="Ono N."/>
            <person name="Saji S."/>
            <person name="Sakaguchi M."/>
            <person name="Sakai K."/>
            <person name="Shibata M."/>
            <person name="Shimokawa T."/>
            <person name="Song J."/>
            <person name="Takazaki Y."/>
            <person name="Terasawa K."/>
            <person name="Tsugane M."/>
            <person name="Tsuji K."/>
            <person name="Ueda S."/>
            <person name="Waki K."/>
            <person name="Yamagata H."/>
            <person name="Yamamoto M."/>
            <person name="Yamamoto S."/>
            <person name="Yamane H."/>
            <person name="Yoshiki S."/>
            <person name="Yoshihara R."/>
            <person name="Yukawa K."/>
            <person name="Zhong H."/>
            <person name="Yano M."/>
            <person name="Yuan Q."/>
            <person name="Ouyang S."/>
            <person name="Liu J."/>
            <person name="Jones K.M."/>
            <person name="Gansberger K."/>
            <person name="Moffat K."/>
            <person name="Hill J."/>
            <person name="Bera J."/>
            <person name="Fadrosh D."/>
            <person name="Jin S."/>
            <person name="Johri S."/>
            <person name="Kim M."/>
            <person name="Overton L."/>
            <person name="Reardon M."/>
            <person name="Tsitrin T."/>
            <person name="Vuong H."/>
            <person name="Weaver B."/>
            <person name="Ciecko A."/>
            <person name="Tallon L."/>
            <person name="Jackson J."/>
            <person name="Pai G."/>
            <person name="Aken S.V."/>
            <person name="Utterback T."/>
            <person name="Reidmuller S."/>
            <person name="Feldblyum T."/>
            <person name="Hsiao J."/>
            <person name="Zismann V."/>
            <person name="Iobst S."/>
            <person name="de Vazeille A.R."/>
            <person name="Buell C.R."/>
            <person name="Ying K."/>
            <person name="Li Y."/>
            <person name="Lu T."/>
            <person name="Huang Y."/>
            <person name="Zhao Q."/>
            <person name="Feng Q."/>
            <person name="Zhang L."/>
            <person name="Zhu J."/>
            <person name="Weng Q."/>
            <person name="Mu J."/>
            <person name="Lu Y."/>
            <person name="Fan D."/>
            <person name="Liu Y."/>
            <person name="Guan J."/>
            <person name="Zhang Y."/>
            <person name="Yu S."/>
            <person name="Liu X."/>
            <person name="Zhang Y."/>
            <person name="Hong G."/>
            <person name="Han B."/>
            <person name="Choisne N."/>
            <person name="Demange N."/>
            <person name="Orjeda G."/>
            <person name="Samain S."/>
            <person name="Cattolico L."/>
            <person name="Pelletier E."/>
            <person name="Couloux A."/>
            <person name="Segurens B."/>
            <person name="Wincker P."/>
            <person name="D'Hont A."/>
            <person name="Scarpelli C."/>
            <person name="Weissenbach J."/>
            <person name="Salanoubat M."/>
            <person name="Quetier F."/>
            <person name="Yu Y."/>
            <person name="Kim H.R."/>
            <person name="Rambo T."/>
            <person name="Currie J."/>
            <person name="Collura K."/>
            <person name="Luo M."/>
            <person name="Yang T."/>
            <person name="Ammiraju J.S.S."/>
            <person name="Engler F."/>
            <person name="Soderlund C."/>
            <person name="Wing R.A."/>
            <person name="Palmer L.E."/>
            <person name="de la Bastide M."/>
            <person name="Spiegel L."/>
            <person name="Nascimento L."/>
            <person name="Zutavern T."/>
            <person name="O'Shaughnessy A."/>
            <person name="Dike S."/>
            <person name="Dedhia N."/>
            <person name="Preston R."/>
            <person name="Balija V."/>
            <person name="McCombie W.R."/>
            <person name="Chow T."/>
            <person name="Chen H."/>
            <person name="Chung M."/>
            <person name="Chen C."/>
            <person name="Shaw J."/>
            <person name="Wu H."/>
            <person name="Hsiao K."/>
            <person name="Chao Y."/>
            <person name="Chu M."/>
            <person name="Cheng C."/>
            <person name="Hour A."/>
            <person name="Lee P."/>
            <person name="Lin S."/>
            <person name="Lin Y."/>
            <person name="Liou J."/>
            <person name="Liu S."/>
            <person name="Hsing Y."/>
            <person name="Raghuvanshi S."/>
            <person name="Mohanty A."/>
            <person name="Bharti A.K."/>
            <person name="Gaur A."/>
            <person name="Gupta V."/>
            <person name="Kumar D."/>
            <person name="Ravi V."/>
            <person name="Vij S."/>
            <person name="Kapur A."/>
            <person name="Khurana P."/>
            <person name="Khurana P."/>
            <person name="Khurana J.P."/>
            <person name="Tyagi A.K."/>
            <person name="Gaikwad K."/>
            <person name="Singh A."/>
            <person name="Dalal V."/>
            <person name="Srivastava S."/>
            <person name="Dixit A."/>
            <person name="Pal A.K."/>
            <person name="Ghazi I.A."/>
            <person name="Yadav M."/>
            <person name="Pandit A."/>
            <person name="Bhargava A."/>
            <person name="Sureshbabu K."/>
            <person name="Batra K."/>
            <person name="Sharma T.R."/>
            <person name="Mohapatra T."/>
            <person name="Singh N.K."/>
            <person name="Messing J."/>
            <person name="Nelson A.B."/>
            <person name="Fuks G."/>
            <person name="Kavchok S."/>
            <person name="Keizer G."/>
            <person name="Linton E."/>
            <person name="Llaca V."/>
            <person name="Song R."/>
            <person name="Tanyolac B."/>
            <person name="Young S."/>
            <person name="Ho-Il K."/>
            <person name="Hahn J.H."/>
            <person name="Sangsakoo G."/>
            <person name="Vanavichit A."/>
            <person name="de Mattos Luiz.A.T."/>
            <person name="Zimmer P.D."/>
            <person name="Malone G."/>
            <person name="Dellagostin O."/>
            <person name="de Oliveira A.C."/>
            <person name="Bevan M."/>
            <person name="Bancroft I."/>
            <person name="Minx P."/>
            <person name="Cordum H."/>
            <person name="Wilson R."/>
            <person name="Cheng Z."/>
            <person name="Jin W."/>
            <person name="Jiang J."/>
            <person name="Leong S.A."/>
            <person name="Iwama H."/>
            <person name="Gojobori T."/>
            <person name="Itoh T."/>
            <person name="Niimura Y."/>
            <person name="Fujii Y."/>
            <person name="Habara T."/>
            <person name="Sakai H."/>
            <person name="Sato Y."/>
            <person name="Wilson G."/>
            <person name="Kumar K."/>
            <person name="McCouch S."/>
            <person name="Juretic N."/>
            <person name="Hoen D."/>
            <person name="Wright S."/>
            <person name="Bruskiewich R."/>
            <person name="Bureau T."/>
            <person name="Miyao A."/>
            <person name="Hirochika H."/>
            <person name="Nishikawa T."/>
            <person name="Kadowaki K."/>
            <person name="Sugiura M."/>
            <person name="Burr B."/>
            <person name="Sasaki T."/>
        </authorList>
    </citation>
    <scope>NUCLEOTIDE SEQUENCE [LARGE SCALE GENOMIC DNA]</scope>
    <source>
        <strain evidence="11">cv. Nipponbare</strain>
    </source>
</reference>
<evidence type="ECO:0000256" key="5">
    <source>
        <dbReference type="ARBA" id="ARBA00022821"/>
    </source>
</evidence>
<dbReference type="InterPro" id="IPR055414">
    <property type="entry name" value="LRR_R13L4/SHOC2-like"/>
</dbReference>
<dbReference type="PRINTS" id="PR00364">
    <property type="entry name" value="DISEASERSIST"/>
</dbReference>
<dbReference type="GO" id="GO:0043531">
    <property type="term" value="F:ADP binding"/>
    <property type="evidence" value="ECO:0007669"/>
    <property type="project" value="InterPro"/>
</dbReference>
<dbReference type="InterPro" id="IPR032675">
    <property type="entry name" value="LRR_dom_sf"/>
</dbReference>
<dbReference type="Pfam" id="PF00931">
    <property type="entry name" value="NB-ARC"/>
    <property type="match status" value="2"/>
</dbReference>
<protein>
    <submittedName>
        <fullName evidence="10">Os11g0609700 protein</fullName>
    </submittedName>
</protein>
<dbReference type="EMBL" id="AP008217">
    <property type="protein sequence ID" value="BAF28625.2"/>
    <property type="molecule type" value="Genomic_DNA"/>
</dbReference>
<dbReference type="SUPFAM" id="SSF52047">
    <property type="entry name" value="RNI-like"/>
    <property type="match status" value="1"/>
</dbReference>
<dbReference type="InterPro" id="IPR041118">
    <property type="entry name" value="Rx_N"/>
</dbReference>
<sequence length="952" mass="107983">MADIVLGLTKSVVEGTVIKVQSAILEENQLKERVQHDLVFITDEFQMMQSFLNVVGRGQANNNVVRTWVTQKSAWWHRLFPSFMAPVLPSCLAPVLPLDEAVADIKQIKARVEDVSQRNMRYNLISDSGSKPVGPAAGGSSASDALVEVRDIAKELSGSGDLAELLTNNDGDLQVISIWETEGDHGESSIIRNVYDDPEIKRNFECLAWIKIMHPFDLSEFFQALRSQFYTNSGQQRQGAEVKLFTKFRTEVYKKRYLIVLEDLNTVSEWESIRSNLPNMRNGSRVVVSTQKVEIASLCTGHPFQVSQIRRFSYYHCVCMFFKEGSYRDSRSKDEKTFGCNNDILIDWLLMKDGLRQDDISSFYAKTGLVLDDMFTRLRECNKQLLFLITEAIFRSRGEFRFGVISVWGIAGVGKSTFVRTIYNSHDQFEMYGWVNVSHPFNLRDLACSLLLDLHQNGRCFLWLGEKDIDMFRTKDPIQECHKLLHKHKFLIVIDGLQSTEEWDLIKSTLLSGNSESFIIVITNEESVARHCAVEDNFVFNVNGLKADAALYLFIKEVYGSAHCMSDTELRLMLGKANTPGMTEEISPLLKKHGQDRLLYKQNIDLTPEMIDEAKLIIKKCGGLPKQTSRSGNRIVWCEVNSFFHEYIMSQQMDDNHIFSLQGRCSLTSQRTGRHLVIGSTWERDKIVFMSIDFSRLRSLTVFGKWESFFISDNMKLLRVLDLENASDVTNDDLERVVSLPRLKFLSLRGCKMVSRLPDSLGGLRQLQTLDIRHTSIVRLPTVIVKLHKLQYIRGGTKVTLGEEGTSASLAAAETETQPKCRSTHALLSWLPDLCRGRHAGDPCSGIEVPRGIEELTALHTLGVVNVGVAGGKAFLKELKNLTQLRKLGVSGINWKNIQELCSAVSCHRYLESLSVRLDKDEHGSSDDRLKEDLRNRIAEHPNKLVLKLKME</sequence>
<dbReference type="GO" id="GO:0006952">
    <property type="term" value="P:defense response"/>
    <property type="evidence" value="ECO:0007669"/>
    <property type="project" value="UniProtKB-KW"/>
</dbReference>
<organism evidence="10 11">
    <name type="scientific">Oryza sativa subsp. japonica</name>
    <name type="common">Rice</name>
    <dbReference type="NCBI Taxonomy" id="39947"/>
    <lineage>
        <taxon>Eukaryota</taxon>
        <taxon>Viridiplantae</taxon>
        <taxon>Streptophyta</taxon>
        <taxon>Embryophyta</taxon>
        <taxon>Tracheophyta</taxon>
        <taxon>Spermatophyta</taxon>
        <taxon>Magnoliopsida</taxon>
        <taxon>Liliopsida</taxon>
        <taxon>Poales</taxon>
        <taxon>Poaceae</taxon>
        <taxon>BOP clade</taxon>
        <taxon>Oryzoideae</taxon>
        <taxon>Oryzeae</taxon>
        <taxon>Oryzinae</taxon>
        <taxon>Oryza</taxon>
        <taxon>Oryza sativa</taxon>
    </lineage>
</organism>
<keyword evidence="3" id="KW-0677">Repeat</keyword>
<evidence type="ECO:0000313" key="11">
    <source>
        <dbReference type="Proteomes" id="UP000000763"/>
    </source>
</evidence>
<dbReference type="KEGG" id="dosa:Os11g0609700"/>
<name>Q0IRP0_ORYSJ</name>
<accession>Q0IRP0</accession>